<dbReference type="KEGG" id="abae:CL176_00580"/>
<comment type="similarity">
    <text evidence="2 6">Belongs to the class-I pyridoxal-phosphate-dependent aminotransferase family.</text>
</comment>
<dbReference type="Gene3D" id="3.90.1150.10">
    <property type="entry name" value="Aspartate Aminotransferase, domain 1"/>
    <property type="match status" value="1"/>
</dbReference>
<evidence type="ECO:0000259" key="7">
    <source>
        <dbReference type="Pfam" id="PF00155"/>
    </source>
</evidence>
<evidence type="ECO:0000256" key="2">
    <source>
        <dbReference type="ARBA" id="ARBA00007441"/>
    </source>
</evidence>
<feature type="domain" description="Aminotransferase class I/classII large" evidence="7">
    <location>
        <begin position="33"/>
        <end position="382"/>
    </location>
</feature>
<name>A0A347WNM5_9LACT</name>
<dbReference type="InterPro" id="IPR050596">
    <property type="entry name" value="AspAT/PAT-like"/>
</dbReference>
<dbReference type="InterPro" id="IPR015424">
    <property type="entry name" value="PyrdxlP-dep_Trfase"/>
</dbReference>
<organism evidence="8 9">
    <name type="scientific">Suicoccus acidiformans</name>
    <dbReference type="NCBI Taxonomy" id="2036206"/>
    <lineage>
        <taxon>Bacteria</taxon>
        <taxon>Bacillati</taxon>
        <taxon>Bacillota</taxon>
        <taxon>Bacilli</taxon>
        <taxon>Lactobacillales</taxon>
        <taxon>Aerococcaceae</taxon>
        <taxon>Suicoccus</taxon>
    </lineage>
</organism>
<reference evidence="8 9" key="1">
    <citation type="submission" date="2017-09" db="EMBL/GenBank/DDBJ databases">
        <title>Complete genome sequence of Oxytococcus suis strain ZY16052.</title>
        <authorList>
            <person name="Li F."/>
        </authorList>
    </citation>
    <scope>NUCLEOTIDE SEQUENCE [LARGE SCALE GENOMIC DNA]</scope>
    <source>
        <strain evidence="8 9">ZY16052</strain>
    </source>
</reference>
<dbReference type="SUPFAM" id="SSF53383">
    <property type="entry name" value="PLP-dependent transferases"/>
    <property type="match status" value="1"/>
</dbReference>
<comment type="cofactor">
    <cofactor evidence="1 6">
        <name>pyridoxal 5'-phosphate</name>
        <dbReference type="ChEBI" id="CHEBI:597326"/>
    </cofactor>
</comment>
<dbReference type="InterPro" id="IPR015422">
    <property type="entry name" value="PyrdxlP-dep_Trfase_small"/>
</dbReference>
<dbReference type="InterPro" id="IPR004838">
    <property type="entry name" value="NHTrfase_class1_PyrdxlP-BS"/>
</dbReference>
<dbReference type="Proteomes" id="UP000263232">
    <property type="component" value="Chromosome"/>
</dbReference>
<dbReference type="FunFam" id="3.40.640.10:FF:000033">
    <property type="entry name" value="Aspartate aminotransferase"/>
    <property type="match status" value="1"/>
</dbReference>
<dbReference type="EMBL" id="CP023434">
    <property type="protein sequence ID" value="AXY26682.1"/>
    <property type="molecule type" value="Genomic_DNA"/>
</dbReference>
<dbReference type="PROSITE" id="PS00105">
    <property type="entry name" value="AA_TRANSFER_CLASS_1"/>
    <property type="match status" value="1"/>
</dbReference>
<dbReference type="PANTHER" id="PTHR46383:SF4">
    <property type="entry name" value="AMINOTRANSFERASE"/>
    <property type="match status" value="1"/>
</dbReference>
<evidence type="ECO:0000313" key="8">
    <source>
        <dbReference type="EMBL" id="AXY26682.1"/>
    </source>
</evidence>
<dbReference type="EC" id="2.6.1.-" evidence="6"/>
<evidence type="ECO:0000256" key="3">
    <source>
        <dbReference type="ARBA" id="ARBA00022576"/>
    </source>
</evidence>
<keyword evidence="5" id="KW-0663">Pyridoxal phosphate</keyword>
<keyword evidence="4 6" id="KW-0808">Transferase</keyword>
<dbReference type="OrthoDB" id="9802328at2"/>
<accession>A0A347WNM5</accession>
<gene>
    <name evidence="8" type="ORF">CL176_00580</name>
</gene>
<evidence type="ECO:0000256" key="6">
    <source>
        <dbReference type="RuleBase" id="RU000481"/>
    </source>
</evidence>
<proteinExistence type="inferred from homology"/>
<dbReference type="GO" id="GO:0006520">
    <property type="term" value="P:amino acid metabolic process"/>
    <property type="evidence" value="ECO:0007669"/>
    <property type="project" value="InterPro"/>
</dbReference>
<keyword evidence="9" id="KW-1185">Reference proteome</keyword>
<protein>
    <recommendedName>
        <fullName evidence="6">Aminotransferase</fullName>
        <ecNumber evidence="6">2.6.1.-</ecNumber>
    </recommendedName>
</protein>
<dbReference type="CDD" id="cd00609">
    <property type="entry name" value="AAT_like"/>
    <property type="match status" value="1"/>
</dbReference>
<dbReference type="InterPro" id="IPR015421">
    <property type="entry name" value="PyrdxlP-dep_Trfase_major"/>
</dbReference>
<sequence>MDALLQRINQNALNIQASSIRAFDEHISKIDGMIKLTLGEPDFSTPDHVKQAGIVAIEGDESHYFPTPGSLKLRQAASHFLNNKYQLRYDANTEVIVTVGATEALFASLLTVLNPGDKVVVPSPFFGMYQSMIRLIGGEPILIDTSADNFILTAEKLEAAFAEHGDAIKAVLINYPSNPTGAIWTEEQAKAVAKVLEDRPVFVISDEVYSELVYEGKHVSLGHFLPEQTIVINGLSKSHAMTGWRVGLVFAKAPVMEQVTKVHQQLVTTATSISQEAAYEALQNGANDAEPMREAYQARRDFVYQTMTELGFTIAKPNGAFYIFARIPEDLEQDSYQFALDVAEHARVGFIPGSGFGPGGEHHVRLSYAASMDDLEEAMKRIKEYITSLR</sequence>
<dbReference type="GO" id="GO:0008483">
    <property type="term" value="F:transaminase activity"/>
    <property type="evidence" value="ECO:0007669"/>
    <property type="project" value="UniProtKB-KW"/>
</dbReference>
<dbReference type="Gene3D" id="3.40.640.10">
    <property type="entry name" value="Type I PLP-dependent aspartate aminotransferase-like (Major domain)"/>
    <property type="match status" value="1"/>
</dbReference>
<keyword evidence="3 6" id="KW-0032">Aminotransferase</keyword>
<dbReference type="AlphaFoldDB" id="A0A347WNM5"/>
<dbReference type="InterPro" id="IPR004839">
    <property type="entry name" value="Aminotransferase_I/II_large"/>
</dbReference>
<dbReference type="Pfam" id="PF00155">
    <property type="entry name" value="Aminotran_1_2"/>
    <property type="match status" value="1"/>
</dbReference>
<evidence type="ECO:0000256" key="1">
    <source>
        <dbReference type="ARBA" id="ARBA00001933"/>
    </source>
</evidence>
<evidence type="ECO:0000256" key="5">
    <source>
        <dbReference type="ARBA" id="ARBA00022898"/>
    </source>
</evidence>
<dbReference type="PANTHER" id="PTHR46383">
    <property type="entry name" value="ASPARTATE AMINOTRANSFERASE"/>
    <property type="match status" value="1"/>
</dbReference>
<dbReference type="RefSeq" id="WP_118991536.1">
    <property type="nucleotide sequence ID" value="NZ_CP023434.1"/>
</dbReference>
<dbReference type="GO" id="GO:0030170">
    <property type="term" value="F:pyridoxal phosphate binding"/>
    <property type="evidence" value="ECO:0007669"/>
    <property type="project" value="InterPro"/>
</dbReference>
<evidence type="ECO:0000256" key="4">
    <source>
        <dbReference type="ARBA" id="ARBA00022679"/>
    </source>
</evidence>
<evidence type="ECO:0000313" key="9">
    <source>
        <dbReference type="Proteomes" id="UP000263232"/>
    </source>
</evidence>